<organism evidence="2 3">
    <name type="scientific">Thalassospira profundimaris</name>
    <dbReference type="NCBI Taxonomy" id="502049"/>
    <lineage>
        <taxon>Bacteria</taxon>
        <taxon>Pseudomonadati</taxon>
        <taxon>Pseudomonadota</taxon>
        <taxon>Alphaproteobacteria</taxon>
        <taxon>Rhodospirillales</taxon>
        <taxon>Thalassospiraceae</taxon>
        <taxon>Thalassospira</taxon>
    </lineage>
</organism>
<dbReference type="EMBL" id="JPWH01000036">
    <property type="protein sequence ID" value="RCK40986.1"/>
    <property type="molecule type" value="Genomic_DNA"/>
</dbReference>
<comment type="caution">
    <text evidence="2">The sequence shown here is derived from an EMBL/GenBank/DDBJ whole genome shotgun (WGS) entry which is preliminary data.</text>
</comment>
<gene>
    <name evidence="2" type="ORF">TH25_23975</name>
</gene>
<dbReference type="PRINTS" id="PR00368">
    <property type="entry name" value="FADPNR"/>
</dbReference>
<dbReference type="Gene3D" id="3.50.50.60">
    <property type="entry name" value="FAD/NAD(P)-binding domain"/>
    <property type="match status" value="1"/>
</dbReference>
<accession>A0A367WHQ3</accession>
<evidence type="ECO:0000256" key="1">
    <source>
        <dbReference type="ARBA" id="ARBA00006046"/>
    </source>
</evidence>
<dbReference type="PANTHER" id="PTHR43734:SF1">
    <property type="entry name" value="PHYTOENE DESATURASE"/>
    <property type="match status" value="1"/>
</dbReference>
<evidence type="ECO:0000313" key="2">
    <source>
        <dbReference type="EMBL" id="RCK40986.1"/>
    </source>
</evidence>
<dbReference type="PANTHER" id="PTHR43734">
    <property type="entry name" value="PHYTOENE DESATURASE"/>
    <property type="match status" value="1"/>
</dbReference>
<dbReference type="InterPro" id="IPR036188">
    <property type="entry name" value="FAD/NAD-bd_sf"/>
</dbReference>
<dbReference type="SUPFAM" id="SSF51905">
    <property type="entry name" value="FAD/NAD(P)-binding domain"/>
    <property type="match status" value="1"/>
</dbReference>
<protein>
    <submittedName>
        <fullName evidence="2">Amine oxidase</fullName>
    </submittedName>
</protein>
<dbReference type="RefSeq" id="WP_220151488.1">
    <property type="nucleotide sequence ID" value="NZ_JPWH01000036.1"/>
</dbReference>
<sequence length="438" mass="46788">METQAKFDVVVIGAGAGGCCAAARFAAAGKKTLLIDDHDYLGGRAGTELIDGHKVNMGAIALEPGGIFEETFKVAGASLDIREPKPAAVFFLDRKVVDVSKGGLALLLGGITRQASKVLGEFAKARTGSLPDGRQSTEDWLKGYTKNETVHAIFRNLCAAIFAMNSSEIPARAFLTYFTSKGAFKRFGFHPEGTVGAWQALADAVVRLGGEVWLSAPAEKIVVEDNRAKAVIVRRGDRTIRVEAETIVTNCGPKATVALAGEAHFPPDYVRQTVELLKPAANIVYNFASRENLMPKAPGIMTFGKTRRLCNMANLTATCPELAPAGWHQYVAYAVPIPAMGAFNSEAEINEGLADLRDQFPGFDEKVKMLSIRVMRDEWPAQRTGAGYDMDQATGIEGLWCVGDAVKVYGNGGTQACAETAKIVVEKVLGDASVAARA</sequence>
<dbReference type="PROSITE" id="PS51257">
    <property type="entry name" value="PROKAR_LIPOPROTEIN"/>
    <property type="match status" value="1"/>
</dbReference>
<dbReference type="Gene3D" id="3.90.660.50">
    <property type="match status" value="1"/>
</dbReference>
<proteinExistence type="inferred from homology"/>
<dbReference type="Pfam" id="PF13450">
    <property type="entry name" value="NAD_binding_8"/>
    <property type="match status" value="1"/>
</dbReference>
<reference evidence="2 3" key="1">
    <citation type="submission" date="2014-07" db="EMBL/GenBank/DDBJ databases">
        <title>Draft genome sequence of Thalassospira profundimaris S25-3-2.</title>
        <authorList>
            <person name="Lai Q."/>
            <person name="Shao Z."/>
        </authorList>
    </citation>
    <scope>NUCLEOTIDE SEQUENCE [LARGE SCALE GENOMIC DNA]</scope>
    <source>
        <strain evidence="2 3">S25-3-2</strain>
    </source>
</reference>
<dbReference type="AlphaFoldDB" id="A0A367WHQ3"/>
<comment type="similarity">
    <text evidence="1">Belongs to the carotenoid/retinoid oxidoreductase family.</text>
</comment>
<dbReference type="Proteomes" id="UP000252517">
    <property type="component" value="Unassembled WGS sequence"/>
</dbReference>
<evidence type="ECO:0000313" key="3">
    <source>
        <dbReference type="Proteomes" id="UP000252517"/>
    </source>
</evidence>
<dbReference type="PRINTS" id="PR00411">
    <property type="entry name" value="PNDRDTASEI"/>
</dbReference>
<name>A0A367WHQ3_9PROT</name>